<feature type="domain" description="Aspartate/glutamate/uridylate kinase" evidence="10">
    <location>
        <begin position="15"/>
        <end position="289"/>
    </location>
</feature>
<comment type="caution">
    <text evidence="12">The sequence shown here is derived from an EMBL/GenBank/DDBJ whole genome shotgun (WGS) entry which is preliminary data.</text>
</comment>
<evidence type="ECO:0000256" key="7">
    <source>
        <dbReference type="ARBA" id="ARBA00047872"/>
    </source>
</evidence>
<dbReference type="InterPro" id="IPR054352">
    <property type="entry name" value="ACT_Aspartokinase"/>
</dbReference>
<gene>
    <name evidence="12" type="primary">lysC</name>
    <name evidence="12" type="ORF">GCM10025772_07930</name>
</gene>
<dbReference type="PIRSF" id="PIRSF000726">
    <property type="entry name" value="Asp_kin"/>
    <property type="match status" value="1"/>
</dbReference>
<dbReference type="NCBIfam" id="NF006570">
    <property type="entry name" value="PRK09084.1"/>
    <property type="match status" value="1"/>
</dbReference>
<dbReference type="PROSITE" id="PS00324">
    <property type="entry name" value="ASPARTOKINASE"/>
    <property type="match status" value="1"/>
</dbReference>
<evidence type="ECO:0000256" key="5">
    <source>
        <dbReference type="ARBA" id="ARBA00022777"/>
    </source>
</evidence>
<dbReference type="SUPFAM" id="SSF55021">
    <property type="entry name" value="ACT-like"/>
    <property type="match status" value="2"/>
</dbReference>
<evidence type="ECO:0000256" key="4">
    <source>
        <dbReference type="ARBA" id="ARBA00022741"/>
    </source>
</evidence>
<comment type="catalytic activity">
    <reaction evidence="7 8">
        <text>L-aspartate + ATP = 4-phospho-L-aspartate + ADP</text>
        <dbReference type="Rhea" id="RHEA:23776"/>
        <dbReference type="ChEBI" id="CHEBI:29991"/>
        <dbReference type="ChEBI" id="CHEBI:30616"/>
        <dbReference type="ChEBI" id="CHEBI:57535"/>
        <dbReference type="ChEBI" id="CHEBI:456216"/>
        <dbReference type="EC" id="2.7.2.4"/>
    </reaction>
</comment>
<evidence type="ECO:0000256" key="1">
    <source>
        <dbReference type="ARBA" id="ARBA00004766"/>
    </source>
</evidence>
<evidence type="ECO:0000256" key="8">
    <source>
        <dbReference type="RuleBase" id="RU003448"/>
    </source>
</evidence>
<name>A0ABP9RWV6_9GAMM</name>
<evidence type="ECO:0000256" key="9">
    <source>
        <dbReference type="RuleBase" id="RU004249"/>
    </source>
</evidence>
<keyword evidence="3 8" id="KW-0808">Transferase</keyword>
<dbReference type="CDD" id="cd04932">
    <property type="entry name" value="ACT_AKiii-LysC-EC_1"/>
    <property type="match status" value="1"/>
</dbReference>
<dbReference type="EC" id="2.7.2.4" evidence="8"/>
<dbReference type="Gene3D" id="1.20.120.1320">
    <property type="entry name" value="Aspartokinase, catalytic domain"/>
    <property type="match status" value="1"/>
</dbReference>
<evidence type="ECO:0000256" key="2">
    <source>
        <dbReference type="ARBA" id="ARBA00010122"/>
    </source>
</evidence>
<dbReference type="Pfam" id="PF22468">
    <property type="entry name" value="ACT_9"/>
    <property type="match status" value="1"/>
</dbReference>
<evidence type="ECO:0000259" key="11">
    <source>
        <dbReference type="Pfam" id="PF22468"/>
    </source>
</evidence>
<comment type="pathway">
    <text evidence="9">Amino-acid biosynthesis; L-threonine biosynthesis; L-threonine from L-aspartate: step 1/5.</text>
</comment>
<dbReference type="InterPro" id="IPR042199">
    <property type="entry name" value="AsparK_Bifunc_asparK/hSer_DH"/>
</dbReference>
<evidence type="ECO:0000313" key="13">
    <source>
        <dbReference type="Proteomes" id="UP001501600"/>
    </source>
</evidence>
<comment type="pathway">
    <text evidence="1 9">Amino-acid biosynthesis; L-lysine biosynthesis via DAP pathway; (S)-tetrahydrodipicolinate from L-aspartate: step 1/4.</text>
</comment>
<dbReference type="Proteomes" id="UP001501600">
    <property type="component" value="Unassembled WGS sequence"/>
</dbReference>
<keyword evidence="13" id="KW-1185">Reference proteome</keyword>
<dbReference type="InterPro" id="IPR036393">
    <property type="entry name" value="AceGlu_kinase-like_sf"/>
</dbReference>
<dbReference type="Pfam" id="PF00696">
    <property type="entry name" value="AA_kinase"/>
    <property type="match status" value="1"/>
</dbReference>
<sequence length="464" mass="49585">MSQPHFQHHHAALSVAKFGGTSVVDYAAMQRCAKLVASRPQVRLVVVSASAGVTNALVALGNQPDAAERQAQLDTIRRIQMGICRPLNEPEIATQIQCWIDELTTLAEMGPQSSDLAAWRDQILAFGERFSSLLFSRILNRELSQHGGAACFDVRQVMRTDSQHGKAIPQQESIRALCQGALLPRLSQQVIVTQGFVGADGNGYTTTLGRGGSDYSAALLAAGIGAQEVEIWTDVPGIFSTDPRLCDGARAIREISFAEAAELATFGAKVLHPATLIPAVANDIAVFVGSSREPALGGTRILASTEERPLVRAVALRRQQTLVTVHSMNMLHATGFLAEVFAILARHAISVDLVTTSEVSIALTLDEAGSSANGHALLTDEVLAELGQLARVEVERNLALVAVIGNDVHRSGAVSEHTFATVVPDPVRMICQGASPHNLCFLVDEAAADQVVRRVHDRFLSQPA</sequence>
<dbReference type="SUPFAM" id="SSF53633">
    <property type="entry name" value="Carbamate kinase-like"/>
    <property type="match status" value="1"/>
</dbReference>
<organism evidence="12 13">
    <name type="scientific">Ferrimonas gelatinilytica</name>
    <dbReference type="NCBI Taxonomy" id="1255257"/>
    <lineage>
        <taxon>Bacteria</taxon>
        <taxon>Pseudomonadati</taxon>
        <taxon>Pseudomonadota</taxon>
        <taxon>Gammaproteobacteria</taxon>
        <taxon>Alteromonadales</taxon>
        <taxon>Ferrimonadaceae</taxon>
        <taxon>Ferrimonas</taxon>
    </lineage>
</organism>
<keyword evidence="4" id="KW-0547">Nucleotide-binding</keyword>
<dbReference type="EMBL" id="BAABLF010000005">
    <property type="protein sequence ID" value="GAA5188291.1"/>
    <property type="molecule type" value="Genomic_DNA"/>
</dbReference>
<dbReference type="InterPro" id="IPR005260">
    <property type="entry name" value="Asp_kin_monofn"/>
</dbReference>
<evidence type="ECO:0000256" key="6">
    <source>
        <dbReference type="ARBA" id="ARBA00022840"/>
    </source>
</evidence>
<comment type="pathway">
    <text evidence="9">Amino-acid biosynthesis; L-methionine biosynthesis via de novo pathway; L-homoserine from L-aspartate: step 1/3.</text>
</comment>
<dbReference type="Gene3D" id="3.40.1160.10">
    <property type="entry name" value="Acetylglutamate kinase-like"/>
    <property type="match status" value="1"/>
</dbReference>
<dbReference type="Gene3D" id="3.30.70.260">
    <property type="match status" value="2"/>
</dbReference>
<keyword evidence="9" id="KW-0028">Amino-acid biosynthesis</keyword>
<evidence type="ECO:0000259" key="10">
    <source>
        <dbReference type="Pfam" id="PF00696"/>
    </source>
</evidence>
<dbReference type="PANTHER" id="PTHR21499:SF59">
    <property type="entry name" value="ASPARTOKINASE"/>
    <property type="match status" value="1"/>
</dbReference>
<feature type="domain" description="Aspartokinase ACT" evidence="11">
    <location>
        <begin position="401"/>
        <end position="459"/>
    </location>
</feature>
<dbReference type="RefSeq" id="WP_345315745.1">
    <property type="nucleotide sequence ID" value="NZ_BAABLF010000005.1"/>
</dbReference>
<proteinExistence type="inferred from homology"/>
<keyword evidence="5 8" id="KW-0418">Kinase</keyword>
<protein>
    <recommendedName>
        <fullName evidence="8">Aspartokinase</fullName>
        <ecNumber evidence="8">2.7.2.4</ecNumber>
    </recommendedName>
</protein>
<dbReference type="InterPro" id="IPR018042">
    <property type="entry name" value="Aspartate_kinase_CS"/>
</dbReference>
<evidence type="ECO:0000256" key="3">
    <source>
        <dbReference type="ARBA" id="ARBA00022679"/>
    </source>
</evidence>
<comment type="similarity">
    <text evidence="2 8">Belongs to the aspartokinase family.</text>
</comment>
<dbReference type="PANTHER" id="PTHR21499">
    <property type="entry name" value="ASPARTATE KINASE"/>
    <property type="match status" value="1"/>
</dbReference>
<reference evidence="13" key="1">
    <citation type="journal article" date="2019" name="Int. J. Syst. Evol. Microbiol.">
        <title>The Global Catalogue of Microorganisms (GCM) 10K type strain sequencing project: providing services to taxonomists for standard genome sequencing and annotation.</title>
        <authorList>
            <consortium name="The Broad Institute Genomics Platform"/>
            <consortium name="The Broad Institute Genome Sequencing Center for Infectious Disease"/>
            <person name="Wu L."/>
            <person name="Ma J."/>
        </authorList>
    </citation>
    <scope>NUCLEOTIDE SEQUENCE [LARGE SCALE GENOMIC DNA]</scope>
    <source>
        <strain evidence="13">JCM 18720</strain>
    </source>
</reference>
<keyword evidence="6" id="KW-0067">ATP-binding</keyword>
<evidence type="ECO:0000313" key="12">
    <source>
        <dbReference type="EMBL" id="GAA5188291.1"/>
    </source>
</evidence>
<dbReference type="InterPro" id="IPR001341">
    <property type="entry name" value="Asp_kinase"/>
</dbReference>
<dbReference type="NCBIfam" id="TIGR00657">
    <property type="entry name" value="asp_kinases"/>
    <property type="match status" value="1"/>
</dbReference>
<accession>A0ABP9RWV6</accession>
<dbReference type="InterPro" id="IPR045865">
    <property type="entry name" value="ACT-like_dom_sf"/>
</dbReference>
<dbReference type="InterPro" id="IPR001048">
    <property type="entry name" value="Asp/Glu/Uridylate_kinase"/>
</dbReference>